<dbReference type="InterPro" id="IPR057456">
    <property type="entry name" value="Znf_C17orf113"/>
</dbReference>
<feature type="domain" description="C17orf113 probable zinc finger" evidence="1">
    <location>
        <begin position="2"/>
        <end position="39"/>
    </location>
</feature>
<gene>
    <name evidence="2" type="ORF">FSP39_020745</name>
</gene>
<dbReference type="Pfam" id="PF25431">
    <property type="entry name" value="zf-C17orf113"/>
    <property type="match status" value="1"/>
</dbReference>
<dbReference type="Proteomes" id="UP001186944">
    <property type="component" value="Unassembled WGS sequence"/>
</dbReference>
<sequence>MYCREFSVSENNSFVKGCNSYKADSIVKHESSKQHQQAASIVNGRTEKVSKASKIIMSMNKDKVDRLTTLFRTCHALVMNNRPLRDYIWLCNLDEINGLDLGVTYRNENSKQFGKAIADVEFKKMTCELSEIKYICLIGDGSTDSSVVEQEMCAEAERAFSQLKLIKANLRSKMTDEVLNRNLIIKLHSPDVNKYDPSEAKRMWNVTSTRSRRPLTKPIGKSVGETGLSKVASTASPDNVVMSYNDVEISKEITDHDMDVDSEYNSAHIESDESEHKIDANEMFLQYEKEIETEFA</sequence>
<dbReference type="AlphaFoldDB" id="A0AA89C775"/>
<comment type="caution">
    <text evidence="2">The sequence shown here is derived from an EMBL/GenBank/DDBJ whole genome shotgun (WGS) entry which is preliminary data.</text>
</comment>
<dbReference type="PANTHER" id="PTHR46880">
    <property type="entry name" value="RAS-ASSOCIATING DOMAIN-CONTAINING PROTEIN"/>
    <property type="match status" value="1"/>
</dbReference>
<evidence type="ECO:0000313" key="3">
    <source>
        <dbReference type="Proteomes" id="UP001186944"/>
    </source>
</evidence>
<evidence type="ECO:0000259" key="1">
    <source>
        <dbReference type="Pfam" id="PF25431"/>
    </source>
</evidence>
<name>A0AA89C775_PINIB</name>
<evidence type="ECO:0000313" key="2">
    <source>
        <dbReference type="EMBL" id="KAK3103649.1"/>
    </source>
</evidence>
<reference evidence="2" key="1">
    <citation type="submission" date="2019-08" db="EMBL/GenBank/DDBJ databases">
        <title>The improved chromosome-level genome for the pearl oyster Pinctada fucata martensii using PacBio sequencing and Hi-C.</title>
        <authorList>
            <person name="Zheng Z."/>
        </authorList>
    </citation>
    <scope>NUCLEOTIDE SEQUENCE</scope>
    <source>
        <strain evidence="2">ZZ-2019</strain>
        <tissue evidence="2">Adductor muscle</tissue>
    </source>
</reference>
<protein>
    <recommendedName>
        <fullName evidence="1">C17orf113 probable zinc finger domain-containing protein</fullName>
    </recommendedName>
</protein>
<dbReference type="EMBL" id="VSWD01000005">
    <property type="protein sequence ID" value="KAK3103649.1"/>
    <property type="molecule type" value="Genomic_DNA"/>
</dbReference>
<accession>A0AA89C775</accession>
<organism evidence="2 3">
    <name type="scientific">Pinctada imbricata</name>
    <name type="common">Atlantic pearl-oyster</name>
    <name type="synonym">Pinctada martensii</name>
    <dbReference type="NCBI Taxonomy" id="66713"/>
    <lineage>
        <taxon>Eukaryota</taxon>
        <taxon>Metazoa</taxon>
        <taxon>Spiralia</taxon>
        <taxon>Lophotrochozoa</taxon>
        <taxon>Mollusca</taxon>
        <taxon>Bivalvia</taxon>
        <taxon>Autobranchia</taxon>
        <taxon>Pteriomorphia</taxon>
        <taxon>Pterioida</taxon>
        <taxon>Pterioidea</taxon>
        <taxon>Pteriidae</taxon>
        <taxon>Pinctada</taxon>
    </lineage>
</organism>
<keyword evidence="3" id="KW-1185">Reference proteome</keyword>
<proteinExistence type="predicted"/>
<dbReference type="PANTHER" id="PTHR46880:SF9">
    <property type="entry name" value="ZINC FINGER PROTEIN 862"/>
    <property type="match status" value="1"/>
</dbReference>